<name>A0A5M3MV03_CONPW</name>
<dbReference type="EMBL" id="JH711576">
    <property type="protein sequence ID" value="EIW82969.1"/>
    <property type="molecule type" value="Genomic_DNA"/>
</dbReference>
<dbReference type="AlphaFoldDB" id="A0A5M3MV03"/>
<dbReference type="RefSeq" id="XP_007766393.1">
    <property type="nucleotide sequence ID" value="XM_007768203.1"/>
</dbReference>
<gene>
    <name evidence="1" type="ORF">CONPUDRAFT_53103</name>
</gene>
<protein>
    <submittedName>
        <fullName evidence="1">Uncharacterized protein</fullName>
    </submittedName>
</protein>
<organism evidence="1 2">
    <name type="scientific">Coniophora puteana (strain RWD-64-598)</name>
    <name type="common">Brown rot fungus</name>
    <dbReference type="NCBI Taxonomy" id="741705"/>
    <lineage>
        <taxon>Eukaryota</taxon>
        <taxon>Fungi</taxon>
        <taxon>Dikarya</taxon>
        <taxon>Basidiomycota</taxon>
        <taxon>Agaricomycotina</taxon>
        <taxon>Agaricomycetes</taxon>
        <taxon>Agaricomycetidae</taxon>
        <taxon>Boletales</taxon>
        <taxon>Coniophorineae</taxon>
        <taxon>Coniophoraceae</taxon>
        <taxon>Coniophora</taxon>
    </lineage>
</organism>
<dbReference type="GeneID" id="19207564"/>
<dbReference type="Proteomes" id="UP000053558">
    <property type="component" value="Unassembled WGS sequence"/>
</dbReference>
<evidence type="ECO:0000313" key="2">
    <source>
        <dbReference type="Proteomes" id="UP000053558"/>
    </source>
</evidence>
<comment type="caution">
    <text evidence="1">The sequence shown here is derived from an EMBL/GenBank/DDBJ whole genome shotgun (WGS) entry which is preliminary data.</text>
</comment>
<sequence>MLLHGSPYLAFYNPLQQPSALASCTLSCPPNVTSLPVQRWSQSMQRLFEKHLAHLTASAGFVFCWVDNSKWHTLCHDFIPGAKLPS</sequence>
<evidence type="ECO:0000313" key="1">
    <source>
        <dbReference type="EMBL" id="EIW82969.1"/>
    </source>
</evidence>
<dbReference type="KEGG" id="cput:CONPUDRAFT_53103"/>
<proteinExistence type="predicted"/>
<accession>A0A5M3MV03</accession>
<keyword evidence="2" id="KW-1185">Reference proteome</keyword>
<reference evidence="2" key="1">
    <citation type="journal article" date="2012" name="Science">
        <title>The Paleozoic origin of enzymatic lignin decomposition reconstructed from 31 fungal genomes.</title>
        <authorList>
            <person name="Floudas D."/>
            <person name="Binder M."/>
            <person name="Riley R."/>
            <person name="Barry K."/>
            <person name="Blanchette R.A."/>
            <person name="Henrissat B."/>
            <person name="Martinez A.T."/>
            <person name="Otillar R."/>
            <person name="Spatafora J.W."/>
            <person name="Yadav J.S."/>
            <person name="Aerts A."/>
            <person name="Benoit I."/>
            <person name="Boyd A."/>
            <person name="Carlson A."/>
            <person name="Copeland A."/>
            <person name="Coutinho P.M."/>
            <person name="de Vries R.P."/>
            <person name="Ferreira P."/>
            <person name="Findley K."/>
            <person name="Foster B."/>
            <person name="Gaskell J."/>
            <person name="Glotzer D."/>
            <person name="Gorecki P."/>
            <person name="Heitman J."/>
            <person name="Hesse C."/>
            <person name="Hori C."/>
            <person name="Igarashi K."/>
            <person name="Jurgens J.A."/>
            <person name="Kallen N."/>
            <person name="Kersten P."/>
            <person name="Kohler A."/>
            <person name="Kuees U."/>
            <person name="Kumar T.K.A."/>
            <person name="Kuo A."/>
            <person name="LaButti K."/>
            <person name="Larrondo L.F."/>
            <person name="Lindquist E."/>
            <person name="Ling A."/>
            <person name="Lombard V."/>
            <person name="Lucas S."/>
            <person name="Lundell T."/>
            <person name="Martin R."/>
            <person name="McLaughlin D.J."/>
            <person name="Morgenstern I."/>
            <person name="Morin E."/>
            <person name="Murat C."/>
            <person name="Nagy L.G."/>
            <person name="Nolan M."/>
            <person name="Ohm R.A."/>
            <person name="Patyshakuliyeva A."/>
            <person name="Rokas A."/>
            <person name="Ruiz-Duenas F.J."/>
            <person name="Sabat G."/>
            <person name="Salamov A."/>
            <person name="Samejima M."/>
            <person name="Schmutz J."/>
            <person name="Slot J.C."/>
            <person name="St John F."/>
            <person name="Stenlid J."/>
            <person name="Sun H."/>
            <person name="Sun S."/>
            <person name="Syed K."/>
            <person name="Tsang A."/>
            <person name="Wiebenga A."/>
            <person name="Young D."/>
            <person name="Pisabarro A."/>
            <person name="Eastwood D.C."/>
            <person name="Martin F."/>
            <person name="Cullen D."/>
            <person name="Grigoriev I.V."/>
            <person name="Hibbett D.S."/>
        </authorList>
    </citation>
    <scope>NUCLEOTIDE SEQUENCE [LARGE SCALE GENOMIC DNA]</scope>
    <source>
        <strain evidence="2">RWD-64-598 SS2</strain>
    </source>
</reference>